<keyword evidence="2" id="KW-0812">Transmembrane</keyword>
<feature type="compositionally biased region" description="Low complexity" evidence="1">
    <location>
        <begin position="184"/>
        <end position="199"/>
    </location>
</feature>
<gene>
    <name evidence="3" type="ORF">MVEN_02196100</name>
</gene>
<keyword evidence="4" id="KW-1185">Reference proteome</keyword>
<feature type="compositionally biased region" description="Low complexity" evidence="1">
    <location>
        <begin position="139"/>
        <end position="160"/>
    </location>
</feature>
<organism evidence="3 4">
    <name type="scientific">Mycena venus</name>
    <dbReference type="NCBI Taxonomy" id="2733690"/>
    <lineage>
        <taxon>Eukaryota</taxon>
        <taxon>Fungi</taxon>
        <taxon>Dikarya</taxon>
        <taxon>Basidiomycota</taxon>
        <taxon>Agaricomycotina</taxon>
        <taxon>Agaricomycetes</taxon>
        <taxon>Agaricomycetidae</taxon>
        <taxon>Agaricales</taxon>
        <taxon>Marasmiineae</taxon>
        <taxon>Mycenaceae</taxon>
        <taxon>Mycena</taxon>
    </lineage>
</organism>
<dbReference type="EMBL" id="JACAZI010000024">
    <property type="protein sequence ID" value="KAF7335431.1"/>
    <property type="molecule type" value="Genomic_DNA"/>
</dbReference>
<dbReference type="OrthoDB" id="3245657at2759"/>
<feature type="transmembrane region" description="Helical" evidence="2">
    <location>
        <begin position="219"/>
        <end position="240"/>
    </location>
</feature>
<feature type="region of interest" description="Disordered" evidence="1">
    <location>
        <begin position="133"/>
        <end position="216"/>
    </location>
</feature>
<protein>
    <submittedName>
        <fullName evidence="3">Uncharacterized protein</fullName>
    </submittedName>
</protein>
<evidence type="ECO:0000256" key="2">
    <source>
        <dbReference type="SAM" id="Phobius"/>
    </source>
</evidence>
<reference evidence="3" key="1">
    <citation type="submission" date="2020-05" db="EMBL/GenBank/DDBJ databases">
        <title>Mycena genomes resolve the evolution of fungal bioluminescence.</title>
        <authorList>
            <person name="Tsai I.J."/>
        </authorList>
    </citation>
    <scope>NUCLEOTIDE SEQUENCE</scope>
    <source>
        <strain evidence="3">CCC161011</strain>
    </source>
</reference>
<keyword evidence="2" id="KW-1133">Transmembrane helix</keyword>
<proteinExistence type="predicted"/>
<feature type="compositionally biased region" description="Basic and acidic residues" evidence="1">
    <location>
        <begin position="336"/>
        <end position="355"/>
    </location>
</feature>
<feature type="compositionally biased region" description="Low complexity" evidence="1">
    <location>
        <begin position="312"/>
        <end position="321"/>
    </location>
</feature>
<evidence type="ECO:0000313" key="4">
    <source>
        <dbReference type="Proteomes" id="UP000620124"/>
    </source>
</evidence>
<dbReference type="AlphaFoldDB" id="A0A8H6X7I8"/>
<feature type="region of interest" description="Disordered" evidence="1">
    <location>
        <begin position="253"/>
        <end position="378"/>
    </location>
</feature>
<accession>A0A8H6X7I8</accession>
<feature type="region of interest" description="Disordered" evidence="1">
    <location>
        <begin position="1"/>
        <end position="25"/>
    </location>
</feature>
<evidence type="ECO:0000313" key="3">
    <source>
        <dbReference type="EMBL" id="KAF7335431.1"/>
    </source>
</evidence>
<comment type="caution">
    <text evidence="3">The sequence shown here is derived from an EMBL/GenBank/DDBJ whole genome shotgun (WGS) entry which is preliminary data.</text>
</comment>
<feature type="compositionally biased region" description="Pro residues" evidence="1">
    <location>
        <begin position="1"/>
        <end position="12"/>
    </location>
</feature>
<keyword evidence="2" id="KW-0472">Membrane</keyword>
<dbReference type="Proteomes" id="UP000620124">
    <property type="component" value="Unassembled WGS sequence"/>
</dbReference>
<evidence type="ECO:0000256" key="1">
    <source>
        <dbReference type="SAM" id="MobiDB-lite"/>
    </source>
</evidence>
<name>A0A8H6X7I8_9AGAR</name>
<feature type="compositionally biased region" description="Polar residues" evidence="1">
    <location>
        <begin position="161"/>
        <end position="174"/>
    </location>
</feature>
<sequence length="378" mass="39764">MTSETPCPPQPDPSQTSGGTWHVGTINPGAPQSAAWGSFTFEGSAVYIFGIDQAGQAEIDFALDSTTNPDIHKHQYTGTQQFVYNALFFSATGLSSDQMHTVYWGLKATGNAAQLALLDYAVVTSGEEDIPTTSAVLANPGPATAQTTTGQGQSTGNESQPTGHESQPTGNESQPGGGAGQLRSSSTGSGLTETSTSPSDSELPTGSSHPHPVGRKPRIIGSVVGVVGALIILGAAFIFLRCQRTAARRPSILDDINPESHPALRTSGDVASGTSPEGEDSLTMSRPLLYTPTIPASPSPAVTMRERPKRPSTPNSSNSRAPPAPMIMPAWDPQQDEARQTRDPDMEERVRRLEEELVALRPPPYSQLVASDVNPSPV</sequence>